<dbReference type="Proteomes" id="UP000266118">
    <property type="component" value="Chromosome"/>
</dbReference>
<organism evidence="10 11">
    <name type="scientific">Arachidicoccus soli</name>
    <dbReference type="NCBI Taxonomy" id="2341117"/>
    <lineage>
        <taxon>Bacteria</taxon>
        <taxon>Pseudomonadati</taxon>
        <taxon>Bacteroidota</taxon>
        <taxon>Chitinophagia</taxon>
        <taxon>Chitinophagales</taxon>
        <taxon>Chitinophagaceae</taxon>
        <taxon>Arachidicoccus</taxon>
    </lineage>
</organism>
<dbReference type="NCBIfam" id="NF003603">
    <property type="entry name" value="PRK05257.1-1"/>
    <property type="match status" value="1"/>
</dbReference>
<dbReference type="PANTHER" id="PTHR43104">
    <property type="entry name" value="L-2-HYDROXYGLUTARATE DEHYDROGENASE, MITOCHONDRIAL"/>
    <property type="match status" value="1"/>
</dbReference>
<evidence type="ECO:0000313" key="11">
    <source>
        <dbReference type="Proteomes" id="UP000266118"/>
    </source>
</evidence>
<dbReference type="NCBIfam" id="NF009875">
    <property type="entry name" value="PRK13339.1"/>
    <property type="match status" value="1"/>
</dbReference>
<dbReference type="NCBIfam" id="TIGR01320">
    <property type="entry name" value="mal_quin_oxido"/>
    <property type="match status" value="1"/>
</dbReference>
<dbReference type="NCBIfam" id="NF003606">
    <property type="entry name" value="PRK05257.2-1"/>
    <property type="match status" value="1"/>
</dbReference>
<keyword evidence="8 9" id="KW-0560">Oxidoreductase</keyword>
<keyword evidence="7 9" id="KW-0274">FAD</keyword>
<dbReference type="NCBIfam" id="NF003605">
    <property type="entry name" value="PRK05257.1-4"/>
    <property type="match status" value="1"/>
</dbReference>
<dbReference type="InterPro" id="IPR036188">
    <property type="entry name" value="FAD/NAD-bd_sf"/>
</dbReference>
<evidence type="ECO:0000256" key="9">
    <source>
        <dbReference type="HAMAP-Rule" id="MF_00212"/>
    </source>
</evidence>
<dbReference type="EMBL" id="CP032489">
    <property type="protein sequence ID" value="AYD49096.1"/>
    <property type="molecule type" value="Genomic_DNA"/>
</dbReference>
<dbReference type="NCBIfam" id="NF003613">
    <property type="entry name" value="PRK05257.3-4"/>
    <property type="match status" value="1"/>
</dbReference>
<dbReference type="NCBIfam" id="NF003611">
    <property type="entry name" value="PRK05257.3-2"/>
    <property type="match status" value="1"/>
</dbReference>
<sequence>MNVMDSTKPDIVLIGAGIMSATLGIMLKELMPKATIHIYERLNQIAIESSDAWNNAGTGHSALCELNYTPQLPDGSIDASKALKIAEQFEKSKQFWSYLVEHDLIDDPKSFISPIPHMSFVWGENNVAFLKKRHAKLLQYPLFEDMKFSDNHEQLKEWIPLIMKDRNPSEKLAATKMNIGTDVDFGSLSRNIINHLKKIEGVELHTLHEVCRLKKQADASWRLKIKDLSNGNKKEVVAKFVFIGAGGGSLPLLEKSHIPEGKGFGGFPVSGQWLRCTNPEVIAKHSAKVYGKPAVGAPPMSDPHLDTRMINGERALLFGPFAGFSSKFLKNGSYWDLPASITLSNIWPMIKVGLTNFDLLKYLIQQIKQTNNDRLNALRKFVLDAKPEDWKLEIAGQRVQVIKKDKKKGGVLQFGTELVTSADGSLAALLGASPGASTSVAVILNILERCFAAQTNTTEWQQKLKTMIPTYGQSPQQNPELYKEMREWTSRVLGLN</sequence>
<reference evidence="10 11" key="1">
    <citation type="submission" date="2018-09" db="EMBL/GenBank/DDBJ databases">
        <title>Arachidicoccus sp. nov., a bacterium isolated from soil.</title>
        <authorList>
            <person name="Weon H.-Y."/>
            <person name="Kwon S.-W."/>
            <person name="Lee S.A."/>
        </authorList>
    </citation>
    <scope>NUCLEOTIDE SEQUENCE [LARGE SCALE GENOMIC DNA]</scope>
    <source>
        <strain evidence="10 11">KIS59-12</strain>
    </source>
</reference>
<dbReference type="InterPro" id="IPR006231">
    <property type="entry name" value="MQO"/>
</dbReference>
<accession>A0A386HUK4</accession>
<evidence type="ECO:0000313" key="10">
    <source>
        <dbReference type="EMBL" id="AYD49096.1"/>
    </source>
</evidence>
<dbReference type="PANTHER" id="PTHR43104:SF2">
    <property type="entry name" value="L-2-HYDROXYGLUTARATE DEHYDROGENASE, MITOCHONDRIAL"/>
    <property type="match status" value="1"/>
</dbReference>
<dbReference type="KEGG" id="ark:D6B99_16605"/>
<dbReference type="NCBIfam" id="NF003608">
    <property type="entry name" value="PRK05257.2-4"/>
    <property type="match status" value="1"/>
</dbReference>
<evidence type="ECO:0000256" key="6">
    <source>
        <dbReference type="ARBA" id="ARBA00022630"/>
    </source>
</evidence>
<proteinExistence type="inferred from homology"/>
<comment type="catalytic activity">
    <reaction evidence="1 9">
        <text>(S)-malate + a quinone = a quinol + oxaloacetate</text>
        <dbReference type="Rhea" id="RHEA:46012"/>
        <dbReference type="ChEBI" id="CHEBI:15589"/>
        <dbReference type="ChEBI" id="CHEBI:16452"/>
        <dbReference type="ChEBI" id="CHEBI:24646"/>
        <dbReference type="ChEBI" id="CHEBI:132124"/>
        <dbReference type="EC" id="1.1.5.4"/>
    </reaction>
</comment>
<comment type="similarity">
    <text evidence="4 9">Belongs to the MQO family.</text>
</comment>
<evidence type="ECO:0000256" key="5">
    <source>
        <dbReference type="ARBA" id="ARBA00022532"/>
    </source>
</evidence>
<dbReference type="GO" id="GO:0047545">
    <property type="term" value="F:(S)-2-hydroxyglutarate dehydrogenase activity"/>
    <property type="evidence" value="ECO:0007669"/>
    <property type="project" value="TreeGrafter"/>
</dbReference>
<evidence type="ECO:0000256" key="4">
    <source>
        <dbReference type="ARBA" id="ARBA00006389"/>
    </source>
</evidence>
<dbReference type="Pfam" id="PF06039">
    <property type="entry name" value="Mqo"/>
    <property type="match status" value="1"/>
</dbReference>
<comment type="cofactor">
    <cofactor evidence="2 9">
        <name>FAD</name>
        <dbReference type="ChEBI" id="CHEBI:57692"/>
    </cofactor>
</comment>
<evidence type="ECO:0000256" key="8">
    <source>
        <dbReference type="ARBA" id="ARBA00023002"/>
    </source>
</evidence>
<evidence type="ECO:0000256" key="3">
    <source>
        <dbReference type="ARBA" id="ARBA00005012"/>
    </source>
</evidence>
<protein>
    <recommendedName>
        <fullName evidence="9">Probable malate:quinone oxidoreductase</fullName>
        <ecNumber evidence="9">1.1.5.4</ecNumber>
    </recommendedName>
    <alternativeName>
        <fullName evidence="9">MQO</fullName>
    </alternativeName>
    <alternativeName>
        <fullName evidence="9">Malate dehydrogenase [quinone]</fullName>
    </alternativeName>
</protein>
<dbReference type="HAMAP" id="MF_00212">
    <property type="entry name" value="MQO"/>
    <property type="match status" value="1"/>
</dbReference>
<dbReference type="GO" id="GO:0006099">
    <property type="term" value="P:tricarboxylic acid cycle"/>
    <property type="evidence" value="ECO:0007669"/>
    <property type="project" value="UniProtKB-UniRule"/>
</dbReference>
<keyword evidence="5 9" id="KW-0816">Tricarboxylic acid cycle</keyword>
<dbReference type="AlphaFoldDB" id="A0A386HUK4"/>
<keyword evidence="11" id="KW-1185">Reference proteome</keyword>
<dbReference type="SUPFAM" id="SSF51905">
    <property type="entry name" value="FAD/NAD(P)-binding domain"/>
    <property type="match status" value="1"/>
</dbReference>
<dbReference type="GO" id="GO:0008924">
    <property type="term" value="F:L-malate dehydrogenase (quinone) activity"/>
    <property type="evidence" value="ECO:0007669"/>
    <property type="project" value="UniProtKB-UniRule"/>
</dbReference>
<dbReference type="UniPathway" id="UPA00223">
    <property type="reaction ID" value="UER01008"/>
</dbReference>
<keyword evidence="6 9" id="KW-0285">Flavoprotein</keyword>
<dbReference type="OrthoDB" id="9763983at2"/>
<name>A0A386HUK4_9BACT</name>
<evidence type="ECO:0000256" key="7">
    <source>
        <dbReference type="ARBA" id="ARBA00022827"/>
    </source>
</evidence>
<comment type="pathway">
    <text evidence="3 9">Carbohydrate metabolism; tricarboxylic acid cycle; oxaloacetate from (S)-malate (quinone route): step 1/1.</text>
</comment>
<gene>
    <name evidence="9 10" type="primary">mqo</name>
    <name evidence="10" type="ORF">D6B99_16605</name>
</gene>
<evidence type="ECO:0000256" key="2">
    <source>
        <dbReference type="ARBA" id="ARBA00001974"/>
    </source>
</evidence>
<evidence type="ECO:0000256" key="1">
    <source>
        <dbReference type="ARBA" id="ARBA00001139"/>
    </source>
</evidence>
<dbReference type="EC" id="1.1.5.4" evidence="9"/>